<feature type="compositionally biased region" description="Polar residues" evidence="1">
    <location>
        <begin position="139"/>
        <end position="155"/>
    </location>
</feature>
<feature type="region of interest" description="Disordered" evidence="1">
    <location>
        <begin position="127"/>
        <end position="158"/>
    </location>
</feature>
<gene>
    <name evidence="2" type="ORF">Tci_845920</name>
</gene>
<feature type="non-terminal residue" evidence="2">
    <location>
        <position position="1"/>
    </location>
</feature>
<dbReference type="AlphaFoldDB" id="A0A699QXN8"/>
<comment type="caution">
    <text evidence="2">The sequence shown here is derived from an EMBL/GenBank/DDBJ whole genome shotgun (WGS) entry which is preliminary data.</text>
</comment>
<protein>
    <submittedName>
        <fullName evidence="2">Uncharacterized protein</fullName>
    </submittedName>
</protein>
<sequence length="167" mass="18285">PPKPDLVFRDAPTFNETIHTAFNVELSSTKQDESEVEPTQNAPSLVYPLEHVKTLRPSVKPAEHPIPANNLRKNSPKSRGHSNSKTTKACFVLLTRSKLVPLTAARPVTTAVPHNTMTRLRPAKTVVNKPLSPPRRTINHSSSPKPSNFPPTITTVKAPKVNAVKSV</sequence>
<feature type="region of interest" description="Disordered" evidence="1">
    <location>
        <begin position="59"/>
        <end position="86"/>
    </location>
</feature>
<proteinExistence type="predicted"/>
<evidence type="ECO:0000256" key="1">
    <source>
        <dbReference type="SAM" id="MobiDB-lite"/>
    </source>
</evidence>
<accession>A0A699QXN8</accession>
<evidence type="ECO:0000313" key="2">
    <source>
        <dbReference type="EMBL" id="GFC73950.1"/>
    </source>
</evidence>
<reference evidence="2" key="1">
    <citation type="journal article" date="2019" name="Sci. Rep.">
        <title>Draft genome of Tanacetum cinerariifolium, the natural source of mosquito coil.</title>
        <authorList>
            <person name="Yamashiro T."/>
            <person name="Shiraishi A."/>
            <person name="Satake H."/>
            <person name="Nakayama K."/>
        </authorList>
    </citation>
    <scope>NUCLEOTIDE SEQUENCE</scope>
</reference>
<dbReference type="EMBL" id="BKCJ011044996">
    <property type="protein sequence ID" value="GFC73950.1"/>
    <property type="molecule type" value="Genomic_DNA"/>
</dbReference>
<name>A0A699QXN8_TANCI</name>
<organism evidence="2">
    <name type="scientific">Tanacetum cinerariifolium</name>
    <name type="common">Dalmatian daisy</name>
    <name type="synonym">Chrysanthemum cinerariifolium</name>
    <dbReference type="NCBI Taxonomy" id="118510"/>
    <lineage>
        <taxon>Eukaryota</taxon>
        <taxon>Viridiplantae</taxon>
        <taxon>Streptophyta</taxon>
        <taxon>Embryophyta</taxon>
        <taxon>Tracheophyta</taxon>
        <taxon>Spermatophyta</taxon>
        <taxon>Magnoliopsida</taxon>
        <taxon>eudicotyledons</taxon>
        <taxon>Gunneridae</taxon>
        <taxon>Pentapetalae</taxon>
        <taxon>asterids</taxon>
        <taxon>campanulids</taxon>
        <taxon>Asterales</taxon>
        <taxon>Asteraceae</taxon>
        <taxon>Asteroideae</taxon>
        <taxon>Anthemideae</taxon>
        <taxon>Anthemidinae</taxon>
        <taxon>Tanacetum</taxon>
    </lineage>
</organism>